<accession>C6T6E4</accession>
<reference evidence="1" key="1">
    <citation type="submission" date="2009-08" db="EMBL/GenBank/DDBJ databases">
        <authorList>
            <person name="Cheung F."/>
            <person name="Xiao Y."/>
            <person name="Chan A."/>
            <person name="Moskal W."/>
            <person name="Town C.D."/>
        </authorList>
    </citation>
    <scope>NUCLEOTIDE SEQUENCE</scope>
</reference>
<organism evidence="1">
    <name type="scientific">Glycine max</name>
    <name type="common">Soybean</name>
    <name type="synonym">Glycine hispida</name>
    <dbReference type="NCBI Taxonomy" id="3847"/>
    <lineage>
        <taxon>Eukaryota</taxon>
        <taxon>Viridiplantae</taxon>
        <taxon>Streptophyta</taxon>
        <taxon>Embryophyta</taxon>
        <taxon>Tracheophyta</taxon>
        <taxon>Spermatophyta</taxon>
        <taxon>Magnoliopsida</taxon>
        <taxon>eudicotyledons</taxon>
        <taxon>Gunneridae</taxon>
        <taxon>Pentapetalae</taxon>
        <taxon>rosids</taxon>
        <taxon>fabids</taxon>
        <taxon>Fabales</taxon>
        <taxon>Fabaceae</taxon>
        <taxon>Papilionoideae</taxon>
        <taxon>50 kb inversion clade</taxon>
        <taxon>NPAAA clade</taxon>
        <taxon>indigoferoid/millettioid clade</taxon>
        <taxon>Phaseoleae</taxon>
        <taxon>Glycine</taxon>
        <taxon>Glycine subgen. Soja</taxon>
    </lineage>
</organism>
<protein>
    <submittedName>
        <fullName evidence="1">Uncharacterized protein</fullName>
    </submittedName>
</protein>
<name>C6T6E4_SOYBN</name>
<dbReference type="AlphaFoldDB" id="C6T6E4"/>
<evidence type="ECO:0000313" key="1">
    <source>
        <dbReference type="EMBL" id="ACU17366.1"/>
    </source>
</evidence>
<proteinExistence type="evidence at transcript level"/>
<sequence length="84" mass="8956">MNVITVYKALSLLGHFSFASSTKISLPLTILPFMALKAFSASIPDLKETKPNPLGLLVIGSKARSAWVTSPNGENNFLSCSCVV</sequence>
<dbReference type="EMBL" id="BT093009">
    <property type="protein sequence ID" value="ACU17366.1"/>
    <property type="molecule type" value="mRNA"/>
</dbReference>